<protein>
    <submittedName>
        <fullName evidence="2">Uncharacterized protein</fullName>
    </submittedName>
</protein>
<dbReference type="AlphaFoldDB" id="A0ABD1ZCT9"/>
<organism evidence="2 3">
    <name type="scientific">Riccia fluitans</name>
    <dbReference type="NCBI Taxonomy" id="41844"/>
    <lineage>
        <taxon>Eukaryota</taxon>
        <taxon>Viridiplantae</taxon>
        <taxon>Streptophyta</taxon>
        <taxon>Embryophyta</taxon>
        <taxon>Marchantiophyta</taxon>
        <taxon>Marchantiopsida</taxon>
        <taxon>Marchantiidae</taxon>
        <taxon>Marchantiales</taxon>
        <taxon>Ricciaceae</taxon>
        <taxon>Riccia</taxon>
    </lineage>
</organism>
<comment type="caution">
    <text evidence="2">The sequence shown here is derived from an EMBL/GenBank/DDBJ whole genome shotgun (WGS) entry which is preliminary data.</text>
</comment>
<keyword evidence="3" id="KW-1185">Reference proteome</keyword>
<evidence type="ECO:0000256" key="1">
    <source>
        <dbReference type="SAM" id="MobiDB-lite"/>
    </source>
</evidence>
<feature type="region of interest" description="Disordered" evidence="1">
    <location>
        <begin position="20"/>
        <end position="71"/>
    </location>
</feature>
<sequence>MNRIRPQRGHVVRWDGPWTWTQKSSGNSLPGPRRMVRSTKEGSGAVSRGMSLVPRMPDGRCRGWLPEGSGD</sequence>
<gene>
    <name evidence="2" type="ORF">R1flu_013105</name>
</gene>
<dbReference type="EMBL" id="JBHFFA010000002">
    <property type="protein sequence ID" value="KAL2645518.1"/>
    <property type="molecule type" value="Genomic_DNA"/>
</dbReference>
<reference evidence="2 3" key="1">
    <citation type="submission" date="2024-09" db="EMBL/GenBank/DDBJ databases">
        <title>Chromosome-scale assembly of Riccia fluitans.</title>
        <authorList>
            <person name="Paukszto L."/>
            <person name="Sawicki J."/>
            <person name="Karawczyk K."/>
            <person name="Piernik-Szablinska J."/>
            <person name="Szczecinska M."/>
            <person name="Mazdziarz M."/>
        </authorList>
    </citation>
    <scope>NUCLEOTIDE SEQUENCE [LARGE SCALE GENOMIC DNA]</scope>
    <source>
        <strain evidence="2">Rf_01</strain>
        <tissue evidence="2">Aerial parts of the thallus</tissue>
    </source>
</reference>
<evidence type="ECO:0000313" key="2">
    <source>
        <dbReference type="EMBL" id="KAL2645518.1"/>
    </source>
</evidence>
<evidence type="ECO:0000313" key="3">
    <source>
        <dbReference type="Proteomes" id="UP001605036"/>
    </source>
</evidence>
<proteinExistence type="predicted"/>
<dbReference type="Proteomes" id="UP001605036">
    <property type="component" value="Unassembled WGS sequence"/>
</dbReference>
<name>A0ABD1ZCT9_9MARC</name>
<accession>A0ABD1ZCT9</accession>